<dbReference type="SUPFAM" id="SSF48452">
    <property type="entry name" value="TPR-like"/>
    <property type="match status" value="1"/>
</dbReference>
<feature type="region of interest" description="Disordered" evidence="2">
    <location>
        <begin position="467"/>
        <end position="494"/>
    </location>
</feature>
<accession>A0A6P6VNC2</accession>
<evidence type="ECO:0000313" key="5">
    <source>
        <dbReference type="RefSeq" id="XP_027104508.2"/>
    </source>
</evidence>
<protein>
    <submittedName>
        <fullName evidence="5">Uncharacterized protein isoform X1</fullName>
    </submittedName>
</protein>
<feature type="compositionally biased region" description="Polar residues" evidence="2">
    <location>
        <begin position="667"/>
        <end position="682"/>
    </location>
</feature>
<organism evidence="4 5">
    <name type="scientific">Coffea arabica</name>
    <name type="common">Arabian coffee</name>
    <dbReference type="NCBI Taxonomy" id="13443"/>
    <lineage>
        <taxon>Eukaryota</taxon>
        <taxon>Viridiplantae</taxon>
        <taxon>Streptophyta</taxon>
        <taxon>Embryophyta</taxon>
        <taxon>Tracheophyta</taxon>
        <taxon>Spermatophyta</taxon>
        <taxon>Magnoliopsida</taxon>
        <taxon>eudicotyledons</taxon>
        <taxon>Gunneridae</taxon>
        <taxon>Pentapetalae</taxon>
        <taxon>asterids</taxon>
        <taxon>lamiids</taxon>
        <taxon>Gentianales</taxon>
        <taxon>Rubiaceae</taxon>
        <taxon>Ixoroideae</taxon>
        <taxon>Gardenieae complex</taxon>
        <taxon>Bertiereae - Coffeeae clade</taxon>
        <taxon>Coffeeae</taxon>
        <taxon>Coffea</taxon>
    </lineage>
</organism>
<dbReference type="InterPro" id="IPR039278">
    <property type="entry name" value="Red1"/>
</dbReference>
<feature type="compositionally biased region" description="Polar residues" evidence="2">
    <location>
        <begin position="277"/>
        <end position="287"/>
    </location>
</feature>
<sequence length="1777" mass="198297">MEESYEVMKNNSDDDDDDHNSTQKAGQRVAVARGEKLAPATNSKAKAAANDSSKSREEGELSSSDDDDDDFHATASASHLAGCDTAQTDWPDSAEASSVDKVIQDAEREQHDPAIKSASMVGLSSRASQQSDHLKSSEKNRGPFVPFVISFSDDESGSDSDDSRRNTLATKDQTQRVDRSGRPPVSSLQRSQKLLQNKTKKARLVNREAFPSRPFVNGATSWNCRQMPSSRSFSTAQKGVASDHGSLQKSIVHVNTNKRQLQDLRQLIAIRESQLKLKSTQQTKNSVGGSGSDGKFKNPGNPGNRVRKDSGFDLRGEFNKADKKRLKTGEPQCSQLDLDNNLHSLQPILTSGKSRVDNSGKESVDDHDHRSKKLSLGTSLSGVQKQSEARDSLSLENPLNTAIAGNSTVAINIQCARNPKQGDPVIWLKQSGQIGKRATGDFPNRSNNVELDPEEYARHDVQVSIQNNVTSGTNLTERCDSDQAKSSDQVSKLKSDDKVQASSLYLVDGNLQKASLSNPSLLNGLDKLNMMGNNMDLQSLLEYEELQDKEIEDAQEHRRRCEIEERNALMAYRKAQRALIEANARCSQLYSKRELYSAQLRSLMMENPNLVVSLRQHDQVETQLDSSNYVSDVNEHQIPASSHQVHTGSDINGIRGYDSNVPPANDHYQNLSNMHVSGQNLVSDPCSKREGSPSEGHKQPVSNGVCSPSGDLSQSSYQEGEIFEFNHKSAQENIESERTSEFNKDREKDIYEESERQPPFDSSQDCFLLEASLRSQLFEKLKTKKLPKKGTTQGTEDLVERNDENDDSRQMMETDTADVPLSEAENGKHSDYEDYSKEERCPELPVQINNQFDIPHSEHASSSQDVCMGSCISLGSQEFKTSGTFLLPSMKSAFSALKFIELCSVLESNNASRGMLISDVDEENEDNWVTCKSKPSISNLDLPETSIDLFVGQSGYYSCNLAIDPFWPLCMYELRGRCNNSECSWQHVRDYCCDNMKHDSTDYSVVQVRRQSPREQFDGAMVRRKSLNHVDLAAPTYVVSLDILKPDSQSFIPTSSQGYGQCWGKCFSAFLVLSSLCPMVSQSNEPFLHGTQARIEVHCSWNRQTSYFNNRNGTLGQIDQCVVDADQSLEIALLNFNQEADKYKARMQALKVLAQAIEDNPTSAVLWIVYLQIFYSNQKAIVKDDLFRYAVEYNKESYELWLLYINSRVQLDDRLAAYDIALLALSHHTSTSDGDAMRASHCTLDIFLQMMNFLCMSGSAGMALEKISGLFLSSKKSDNNLQLSLPDIVTCLTICDKFIFWICCVYILLYKKLPDAVVQKFECRKECSAIEWPSVSLRSDEKQQAASLLELAVDSLALYMDHESLENETTLRAAHLFALNHVRCVSVLEGLECSRNLLGKYIKLYPSCLELVLMSARAEYDLGGSNFNGFEEALRNWPDEVPGIHCIWNQYVGCVFQSGKFDFVKDLMDQWFHSVLEARYSDYGVLQAKDEKSDSSLMSISVSDLHAWFLSCGQNDTVFGMLNLSLYKLLQNNQSEAQAALDLALKAAAADNYQHCLRELVPFLLIGSIRDKGVVHLKGILNILNVHLVDVRASLGAEPLSRDFIQKIKKPVARQLVSKLLSPASADFSLMSLVLEVWYGLTLLPRVCDKVTDLVDFVEALMEILPSNYLLAFSVCKKLSSNATKCSASLSFWASSLLVNALFHAVPIAPEYAWVEAADVLHDLTDIKCIQESFHKKAVSVYPFSIKLWKSYLRLCETEGNVGSVKKAAKEKGIELD</sequence>
<feature type="compositionally biased region" description="Basic and acidic residues" evidence="2">
    <location>
        <begin position="132"/>
        <end position="141"/>
    </location>
</feature>
<keyword evidence="1" id="KW-0175">Coiled coil</keyword>
<feature type="region of interest" description="Disordered" evidence="2">
    <location>
        <begin position="787"/>
        <end position="836"/>
    </location>
</feature>
<feature type="compositionally biased region" description="Polar residues" evidence="2">
    <location>
        <begin position="467"/>
        <end position="476"/>
    </location>
</feature>
<evidence type="ECO:0000313" key="4">
    <source>
        <dbReference type="Proteomes" id="UP001652660"/>
    </source>
</evidence>
<dbReference type="GO" id="GO:0005634">
    <property type="term" value="C:nucleus"/>
    <property type="evidence" value="ECO:0007669"/>
    <property type="project" value="TreeGrafter"/>
</dbReference>
<proteinExistence type="predicted"/>
<dbReference type="OrthoDB" id="1922977at2759"/>
<feature type="compositionally biased region" description="Polar residues" evidence="2">
    <location>
        <begin position="186"/>
        <end position="197"/>
    </location>
</feature>
<dbReference type="Proteomes" id="UP001652660">
    <property type="component" value="Chromosome 2c"/>
</dbReference>
<gene>
    <name evidence="5" type="primary">LOC113725506</name>
</gene>
<dbReference type="InterPro" id="IPR011990">
    <property type="entry name" value="TPR-like_helical_dom_sf"/>
</dbReference>
<dbReference type="Pfam" id="PF10650">
    <property type="entry name" value="zf-C3H1"/>
    <property type="match status" value="1"/>
</dbReference>
<dbReference type="GO" id="GO:0000178">
    <property type="term" value="C:exosome (RNase complex)"/>
    <property type="evidence" value="ECO:0007669"/>
    <property type="project" value="TreeGrafter"/>
</dbReference>
<dbReference type="InterPro" id="IPR019607">
    <property type="entry name" value="Putative_zinc-finger_domain"/>
</dbReference>
<feature type="region of interest" description="Disordered" evidence="2">
    <location>
        <begin position="277"/>
        <end position="314"/>
    </location>
</feature>
<keyword evidence="4" id="KW-1185">Reference proteome</keyword>
<feature type="compositionally biased region" description="Basic and acidic residues" evidence="2">
    <location>
        <begin position="102"/>
        <end position="114"/>
    </location>
</feature>
<dbReference type="PANTHER" id="PTHR21563">
    <property type="entry name" value="ZINC FINGER C3H1 DOMAIN-CONTAINING PROTEIN"/>
    <property type="match status" value="1"/>
</dbReference>
<feature type="compositionally biased region" description="Low complexity" evidence="2">
    <location>
        <begin position="42"/>
        <end position="52"/>
    </location>
</feature>
<feature type="region of interest" description="Disordered" evidence="2">
    <location>
        <begin position="1"/>
        <end position="200"/>
    </location>
</feature>
<feature type="region of interest" description="Disordered" evidence="2">
    <location>
        <begin position="638"/>
        <end position="715"/>
    </location>
</feature>
<feature type="compositionally biased region" description="Basic and acidic residues" evidence="2">
    <location>
        <begin position="477"/>
        <end position="494"/>
    </location>
</feature>
<dbReference type="RefSeq" id="XP_027104508.2">
    <property type="nucleotide sequence ID" value="XM_027248707.2"/>
</dbReference>
<name>A0A6P6VNC2_COFAR</name>
<feature type="coiled-coil region" evidence="1">
    <location>
        <begin position="1133"/>
        <end position="1160"/>
    </location>
</feature>
<feature type="region of interest" description="Disordered" evidence="2">
    <location>
        <begin position="349"/>
        <end position="393"/>
    </location>
</feature>
<evidence type="ECO:0000259" key="3">
    <source>
        <dbReference type="Pfam" id="PF10650"/>
    </source>
</evidence>
<feature type="compositionally biased region" description="Basic and acidic residues" evidence="2">
    <location>
        <begin position="354"/>
        <end position="369"/>
    </location>
</feature>
<feature type="compositionally biased region" description="Polar residues" evidence="2">
    <location>
        <begin position="639"/>
        <end position="650"/>
    </location>
</feature>
<feature type="compositionally biased region" description="Basic and acidic residues" evidence="2">
    <location>
        <begin position="686"/>
        <end position="698"/>
    </location>
</feature>
<evidence type="ECO:0000256" key="1">
    <source>
        <dbReference type="SAM" id="Coils"/>
    </source>
</evidence>
<reference evidence="5" key="2">
    <citation type="submission" date="2025-08" db="UniProtKB">
        <authorList>
            <consortium name="RefSeq"/>
        </authorList>
    </citation>
    <scope>IDENTIFICATION</scope>
    <source>
        <tissue evidence="5">Leaves</tissue>
    </source>
</reference>
<evidence type="ECO:0000256" key="2">
    <source>
        <dbReference type="SAM" id="MobiDB-lite"/>
    </source>
</evidence>
<feature type="compositionally biased region" description="Basic and acidic residues" evidence="2">
    <location>
        <begin position="825"/>
        <end position="836"/>
    </location>
</feature>
<feature type="compositionally biased region" description="Polar residues" evidence="2">
    <location>
        <begin position="700"/>
        <end position="715"/>
    </location>
</feature>
<reference evidence="4" key="1">
    <citation type="journal article" date="2025" name="Foods">
        <title>Unveiling the Microbial Signatures of Arabica Coffee Cherries: Insights into Ripeness Specific Diversity, Functional Traits, and Implications for Quality and Safety.</title>
        <authorList>
            <consortium name="RefSeq"/>
            <person name="Tenea G.N."/>
            <person name="Cifuentes V."/>
            <person name="Reyes P."/>
            <person name="Cevallos-Vallejos M."/>
        </authorList>
    </citation>
    <scope>NUCLEOTIDE SEQUENCE [LARGE SCALE GENOMIC DNA]</scope>
</reference>
<feature type="compositionally biased region" description="Basic and acidic residues" evidence="2">
    <location>
        <begin position="798"/>
        <end position="812"/>
    </location>
</feature>
<dbReference type="PANTHER" id="PTHR21563:SF3">
    <property type="entry name" value="ZINC FINGER C3H1 DOMAIN-CONTAINING PROTEIN"/>
    <property type="match status" value="1"/>
</dbReference>
<feature type="domain" description="Putative zinc-finger" evidence="3">
    <location>
        <begin position="969"/>
        <end position="989"/>
    </location>
</feature>
<dbReference type="GeneID" id="113725506"/>